<feature type="non-terminal residue" evidence="2">
    <location>
        <position position="1"/>
    </location>
</feature>
<proteinExistence type="predicted"/>
<accession>A0A383BLL8</accession>
<dbReference type="EMBL" id="UINC01201454">
    <property type="protein sequence ID" value="SVE20802.1"/>
    <property type="molecule type" value="Genomic_DNA"/>
</dbReference>
<dbReference type="GO" id="GO:0016780">
    <property type="term" value="F:phosphotransferase activity, for other substituted phosphate groups"/>
    <property type="evidence" value="ECO:0007669"/>
    <property type="project" value="TreeGrafter"/>
</dbReference>
<gene>
    <name evidence="2" type="ORF">METZ01_LOCUS473656</name>
</gene>
<evidence type="ECO:0000259" key="1">
    <source>
        <dbReference type="Pfam" id="PF02397"/>
    </source>
</evidence>
<sequence length="67" mass="7703">DLRIKEGVDKLVPGITGWAQINGRDELSIPDKVKLEVEYMKRKSLLFDVKILWLTIVKALSQDRVSH</sequence>
<dbReference type="InterPro" id="IPR003362">
    <property type="entry name" value="Bact_transf"/>
</dbReference>
<evidence type="ECO:0000313" key="2">
    <source>
        <dbReference type="EMBL" id="SVE20802.1"/>
    </source>
</evidence>
<name>A0A383BLL8_9ZZZZ</name>
<dbReference type="PANTHER" id="PTHR30576">
    <property type="entry name" value="COLANIC BIOSYNTHESIS UDP-GLUCOSE LIPID CARRIER TRANSFERASE"/>
    <property type="match status" value="1"/>
</dbReference>
<feature type="domain" description="Bacterial sugar transferase" evidence="1">
    <location>
        <begin position="10"/>
        <end position="60"/>
    </location>
</feature>
<reference evidence="2" key="1">
    <citation type="submission" date="2018-05" db="EMBL/GenBank/DDBJ databases">
        <authorList>
            <person name="Lanie J.A."/>
            <person name="Ng W.-L."/>
            <person name="Kazmierczak K.M."/>
            <person name="Andrzejewski T.M."/>
            <person name="Davidsen T.M."/>
            <person name="Wayne K.J."/>
            <person name="Tettelin H."/>
            <person name="Glass J.I."/>
            <person name="Rusch D."/>
            <person name="Podicherti R."/>
            <person name="Tsui H.-C.T."/>
            <person name="Winkler M.E."/>
        </authorList>
    </citation>
    <scope>NUCLEOTIDE SEQUENCE</scope>
</reference>
<dbReference type="AlphaFoldDB" id="A0A383BLL8"/>
<protein>
    <recommendedName>
        <fullName evidence="1">Bacterial sugar transferase domain-containing protein</fullName>
    </recommendedName>
</protein>
<dbReference type="PANTHER" id="PTHR30576:SF0">
    <property type="entry name" value="UNDECAPRENYL-PHOSPHATE N-ACETYLGALACTOSAMINYL 1-PHOSPHATE TRANSFERASE-RELATED"/>
    <property type="match status" value="1"/>
</dbReference>
<dbReference type="Pfam" id="PF02397">
    <property type="entry name" value="Bac_transf"/>
    <property type="match status" value="1"/>
</dbReference>
<organism evidence="2">
    <name type="scientific">marine metagenome</name>
    <dbReference type="NCBI Taxonomy" id="408172"/>
    <lineage>
        <taxon>unclassified sequences</taxon>
        <taxon>metagenomes</taxon>
        <taxon>ecological metagenomes</taxon>
    </lineage>
</organism>